<proteinExistence type="predicted"/>
<gene>
    <name evidence="1" type="ORF">NDU88_009031</name>
</gene>
<organism evidence="1 2">
    <name type="scientific">Pleurodeles waltl</name>
    <name type="common">Iberian ribbed newt</name>
    <dbReference type="NCBI Taxonomy" id="8319"/>
    <lineage>
        <taxon>Eukaryota</taxon>
        <taxon>Metazoa</taxon>
        <taxon>Chordata</taxon>
        <taxon>Craniata</taxon>
        <taxon>Vertebrata</taxon>
        <taxon>Euteleostomi</taxon>
        <taxon>Amphibia</taxon>
        <taxon>Batrachia</taxon>
        <taxon>Caudata</taxon>
        <taxon>Salamandroidea</taxon>
        <taxon>Salamandridae</taxon>
        <taxon>Pleurodelinae</taxon>
        <taxon>Pleurodeles</taxon>
    </lineage>
</organism>
<accession>A0AAV7PRA1</accession>
<reference evidence="1" key="1">
    <citation type="journal article" date="2022" name="bioRxiv">
        <title>Sequencing and chromosome-scale assembly of the giantPleurodeles waltlgenome.</title>
        <authorList>
            <person name="Brown T."/>
            <person name="Elewa A."/>
            <person name="Iarovenko S."/>
            <person name="Subramanian E."/>
            <person name="Araus A.J."/>
            <person name="Petzold A."/>
            <person name="Susuki M."/>
            <person name="Suzuki K.-i.T."/>
            <person name="Hayashi T."/>
            <person name="Toyoda A."/>
            <person name="Oliveira C."/>
            <person name="Osipova E."/>
            <person name="Leigh N.D."/>
            <person name="Simon A."/>
            <person name="Yun M.H."/>
        </authorList>
    </citation>
    <scope>NUCLEOTIDE SEQUENCE</scope>
    <source>
        <strain evidence="1">20211129_DDA</strain>
        <tissue evidence="1">Liver</tissue>
    </source>
</reference>
<evidence type="ECO:0000313" key="1">
    <source>
        <dbReference type="EMBL" id="KAJ1130681.1"/>
    </source>
</evidence>
<dbReference type="AlphaFoldDB" id="A0AAV7PRA1"/>
<dbReference type="Proteomes" id="UP001066276">
    <property type="component" value="Chromosome 7"/>
</dbReference>
<dbReference type="EMBL" id="JANPWB010000011">
    <property type="protein sequence ID" value="KAJ1130681.1"/>
    <property type="molecule type" value="Genomic_DNA"/>
</dbReference>
<name>A0AAV7PRA1_PLEWA</name>
<sequence length="157" mass="16527">MRAGLRGIHVYWQAGCCVQGSALPVEAVHHHRHGAGQPWAPRAPECLMGAALILLGCQPHAKSPRRARKARPSRGAAGQKAGCLDCACAGRPPCAGESDALSRCLRTADGGLRPCEGRQKELAVLQVGCGLLMRPTRCEVAPACTGWHGWCSTSSPM</sequence>
<evidence type="ECO:0000313" key="2">
    <source>
        <dbReference type="Proteomes" id="UP001066276"/>
    </source>
</evidence>
<protein>
    <submittedName>
        <fullName evidence="1">Uncharacterized protein</fullName>
    </submittedName>
</protein>
<comment type="caution">
    <text evidence="1">The sequence shown here is derived from an EMBL/GenBank/DDBJ whole genome shotgun (WGS) entry which is preliminary data.</text>
</comment>
<keyword evidence="2" id="KW-1185">Reference proteome</keyword>